<dbReference type="KEGG" id="ade:Adeh_1454"/>
<dbReference type="PROSITE" id="PS51257">
    <property type="entry name" value="PROKAR_LIPOPROTEIN"/>
    <property type="match status" value="1"/>
</dbReference>
<dbReference type="EMBL" id="CP000251">
    <property type="protein sequence ID" value="ABC81227.1"/>
    <property type="molecule type" value="Genomic_DNA"/>
</dbReference>
<proteinExistence type="predicted"/>
<gene>
    <name evidence="1" type="ordered locus">Adeh_1454</name>
</gene>
<evidence type="ECO:0000313" key="1">
    <source>
        <dbReference type="EMBL" id="ABC81227.1"/>
    </source>
</evidence>
<dbReference type="RefSeq" id="WP_011420510.1">
    <property type="nucleotide sequence ID" value="NC_007760.1"/>
</dbReference>
<protein>
    <submittedName>
        <fullName evidence="1">Uncharacterized protein</fullName>
    </submittedName>
</protein>
<evidence type="ECO:0000313" key="2">
    <source>
        <dbReference type="Proteomes" id="UP000001935"/>
    </source>
</evidence>
<dbReference type="OrthoDB" id="5479759at2"/>
<organism evidence="1 2">
    <name type="scientific">Anaeromyxobacter dehalogenans (strain 2CP-C)</name>
    <dbReference type="NCBI Taxonomy" id="290397"/>
    <lineage>
        <taxon>Bacteria</taxon>
        <taxon>Pseudomonadati</taxon>
        <taxon>Myxococcota</taxon>
        <taxon>Myxococcia</taxon>
        <taxon>Myxococcales</taxon>
        <taxon>Cystobacterineae</taxon>
        <taxon>Anaeromyxobacteraceae</taxon>
        <taxon>Anaeromyxobacter</taxon>
    </lineage>
</organism>
<dbReference type="AlphaFoldDB" id="Q2IHU5"/>
<sequence>MVRRGMLLALLASAAAGCNDYNFSPVGHCLLQPGSVRVQLSKVSSADILFVVDDSPSMDPKQDGLAASFKDFITRMVQANTARAARGLDPVDFRIAVTTTSVFWAGPNGRSCVAGSGGNQCCRTSACTDVASCTPGTAAGCGGGQVCVTTPVLDADGLRVTGSKQQCCAPSDCTDAGAGCAPGDACTTLQTGYSNPFPSSSFCTPGYAVAGAPYPAGALVSAPGNPRLLDFSKDLDWASWGTATQDARLTQLVQQFAQNIKVGSCGSGQEQGLEAGRLALQKALAGQLPGVAPGTFPRPGAKLVVVWVGDEDDCSSPAAAPVPMATSTPGADACVLDKHQPEGAQREFPVSDYASFFASLVRADGPADLGAAFIVSSVRCADGSYAAADSCSGTASCPVAPPLTCHPAAPACGGAFAAGERFLQLGDQLRARGVGVVEGTVCDAYPPSTFGPVLSAIADLARPLDGLRLPTLPAARAVTNLRIADAAGTTRRTCAYGTDWCFVGCEDPSTTPACLAAGTSQCIAIDPSAACVANPGETYAAEYLGTVPAGGCANAGECAQALGGKEGDWACHVEPGASRGSCACAGSGG</sequence>
<dbReference type="HOGENOM" id="CLU_450304_0_0_7"/>
<dbReference type="STRING" id="290397.Adeh_1454"/>
<dbReference type="Proteomes" id="UP000001935">
    <property type="component" value="Chromosome"/>
</dbReference>
<reference evidence="1" key="1">
    <citation type="submission" date="2006-01" db="EMBL/GenBank/DDBJ databases">
        <title>Complete sequence of Anaeromyxobacter dehalogenans 2CP-C.</title>
        <authorList>
            <consortium name="US DOE Joint Genome Institute"/>
            <person name="Copeland A."/>
            <person name="Lucas S."/>
            <person name="Lapidus A."/>
            <person name="Barry K."/>
            <person name="Detter J.C."/>
            <person name="Glavina T."/>
            <person name="Hammon N."/>
            <person name="Israni S."/>
            <person name="Pitluck S."/>
            <person name="Brettin T."/>
            <person name="Bruce D."/>
            <person name="Han C."/>
            <person name="Tapia R."/>
            <person name="Gilna P."/>
            <person name="Kiss H."/>
            <person name="Schmutz J."/>
            <person name="Larimer F."/>
            <person name="Land M."/>
            <person name="Kyrpides N."/>
            <person name="Anderson I."/>
            <person name="Sanford R.A."/>
            <person name="Ritalahti K.M."/>
            <person name="Thomas H.S."/>
            <person name="Kirby J.R."/>
            <person name="Zhulin I.B."/>
            <person name="Loeffler F.E."/>
            <person name="Richardson P."/>
        </authorList>
    </citation>
    <scope>NUCLEOTIDE SEQUENCE</scope>
    <source>
        <strain evidence="1">2CP-C</strain>
    </source>
</reference>
<name>Q2IHU5_ANADE</name>
<accession>Q2IHU5</accession>